<dbReference type="EMBL" id="AP018316">
    <property type="protein sequence ID" value="BAZ87666.1"/>
    <property type="molecule type" value="Genomic_DNA"/>
</dbReference>
<sequence length="122" mass="13698">MGQEFGNPKKSKLDILAESAICYCQQRSPEKLDTIFDYQPPEINHQICEKLIAVLDIGTIAWFCGYLASEINCSQDNNKPHPIGELSGFLISLGFKLFEDFTPYPGRRLITQVAGNKMVDNV</sequence>
<dbReference type="RefSeq" id="WP_096669810.1">
    <property type="nucleotide sequence ID" value="NZ_AP018316.1"/>
</dbReference>
<evidence type="ECO:0000313" key="1">
    <source>
        <dbReference type="EMBL" id="BAZ87666.1"/>
    </source>
</evidence>
<accession>A0A1Z4V7X8</accession>
<dbReference type="AlphaFoldDB" id="A0A1Z4V7X8"/>
<keyword evidence="2" id="KW-1185">Reference proteome</keyword>
<dbReference type="OrthoDB" id="511645at2"/>
<organism evidence="1 2">
    <name type="scientific">Dolichospermum compactum NIES-806</name>
    <dbReference type="NCBI Taxonomy" id="1973481"/>
    <lineage>
        <taxon>Bacteria</taxon>
        <taxon>Bacillati</taxon>
        <taxon>Cyanobacteriota</taxon>
        <taxon>Cyanophyceae</taxon>
        <taxon>Nostocales</taxon>
        <taxon>Aphanizomenonaceae</taxon>
        <taxon>Dolichospermum</taxon>
        <taxon>Dolichospermum compactum</taxon>
    </lineage>
</organism>
<gene>
    <name evidence="1" type="ORF">NIES806_38960</name>
</gene>
<evidence type="ECO:0000313" key="2">
    <source>
        <dbReference type="Proteomes" id="UP000218702"/>
    </source>
</evidence>
<dbReference type="KEGG" id="dcm:NIES806_38960"/>
<proteinExistence type="predicted"/>
<name>A0A1Z4V7X8_9CYAN</name>
<dbReference type="Proteomes" id="UP000218702">
    <property type="component" value="Chromosome"/>
</dbReference>
<reference evidence="1 2" key="1">
    <citation type="submission" date="2017-06" db="EMBL/GenBank/DDBJ databases">
        <title>Genome sequencing of cyanobaciteial culture collection at National Institute for Environmental Studies (NIES).</title>
        <authorList>
            <person name="Hirose Y."/>
            <person name="Shimura Y."/>
            <person name="Fujisawa T."/>
            <person name="Nakamura Y."/>
            <person name="Kawachi M."/>
        </authorList>
    </citation>
    <scope>NUCLEOTIDE SEQUENCE [LARGE SCALE GENOMIC DNA]</scope>
    <source>
        <strain evidence="1 2">NIES-806</strain>
    </source>
</reference>
<protein>
    <submittedName>
        <fullName evidence="1">Uncharacterized protein</fullName>
    </submittedName>
</protein>